<dbReference type="InterPro" id="IPR005252">
    <property type="entry name" value="CoaBC"/>
</dbReference>
<evidence type="ECO:0000256" key="2">
    <source>
        <dbReference type="ARBA" id="ARBA00023239"/>
    </source>
</evidence>
<keyword evidence="3 4" id="KW-0285">Flavoprotein</keyword>
<dbReference type="Pfam" id="PF04127">
    <property type="entry name" value="DFP"/>
    <property type="match status" value="1"/>
</dbReference>
<dbReference type="InterPro" id="IPR007085">
    <property type="entry name" value="DNA/pantothenate-metab_flavo_C"/>
</dbReference>
<dbReference type="Gene3D" id="3.40.50.1950">
    <property type="entry name" value="Flavin prenyltransferase-like"/>
    <property type="match status" value="1"/>
</dbReference>
<comment type="pathway">
    <text evidence="3 4">Cofactor biosynthesis; coenzyme A biosynthesis; CoA from (R)-pantothenate: step 3/5.</text>
</comment>
<feature type="binding site" evidence="3">
    <location>
        <position position="347"/>
    </location>
    <ligand>
        <name>CTP</name>
        <dbReference type="ChEBI" id="CHEBI:37563"/>
    </ligand>
</feature>
<dbReference type="GO" id="GO:0046872">
    <property type="term" value="F:metal ion binding"/>
    <property type="evidence" value="ECO:0007669"/>
    <property type="project" value="UniProtKB-KW"/>
</dbReference>
<evidence type="ECO:0000313" key="8">
    <source>
        <dbReference type="Proteomes" id="UP000010482"/>
    </source>
</evidence>
<feature type="binding site" evidence="3">
    <location>
        <position position="284"/>
    </location>
    <ligand>
        <name>CTP</name>
        <dbReference type="ChEBI" id="CHEBI:37563"/>
    </ligand>
</feature>
<comment type="cofactor">
    <cofactor evidence="3">
        <name>Mg(2+)</name>
        <dbReference type="ChEBI" id="CHEBI:18420"/>
    </cofactor>
</comment>
<keyword evidence="3 4" id="KW-0436">Ligase</keyword>
<accession>K9YTC5</accession>
<comment type="function">
    <text evidence="3">Catalyzes two sequential steps in the biosynthesis of coenzyme A. In the first step cysteine is conjugated to 4'-phosphopantothenate to form 4-phosphopantothenoylcysteine. In the second step the latter compound is decarboxylated to form 4'-phosphopantotheine.</text>
</comment>
<evidence type="ECO:0000313" key="7">
    <source>
        <dbReference type="EMBL" id="AFZ49732.1"/>
    </source>
</evidence>
<dbReference type="GO" id="GO:0015937">
    <property type="term" value="P:coenzyme A biosynthetic process"/>
    <property type="evidence" value="ECO:0007669"/>
    <property type="project" value="UniProtKB-UniRule"/>
</dbReference>
<dbReference type="RefSeq" id="WP_015228742.1">
    <property type="nucleotide sequence ID" value="NC_019780.1"/>
</dbReference>
<dbReference type="Proteomes" id="UP000010482">
    <property type="component" value="Chromosome"/>
</dbReference>
<dbReference type="STRING" id="13035.Dacsa_1011"/>
<dbReference type="PANTHER" id="PTHR14359:SF6">
    <property type="entry name" value="PHOSPHOPANTOTHENOYLCYSTEINE DECARBOXYLASE"/>
    <property type="match status" value="1"/>
</dbReference>
<feature type="region of interest" description="Phosphopantothenoylcysteine decarboxylase" evidence="3">
    <location>
        <begin position="1"/>
        <end position="192"/>
    </location>
</feature>
<name>K9YTC5_DACS8</name>
<comment type="catalytic activity">
    <reaction evidence="3 4">
        <text>(R)-4'-phosphopantothenate + L-cysteine + CTP = N-[(R)-4-phosphopantothenoyl]-L-cysteine + CMP + diphosphate + H(+)</text>
        <dbReference type="Rhea" id="RHEA:19397"/>
        <dbReference type="ChEBI" id="CHEBI:10986"/>
        <dbReference type="ChEBI" id="CHEBI:15378"/>
        <dbReference type="ChEBI" id="CHEBI:33019"/>
        <dbReference type="ChEBI" id="CHEBI:35235"/>
        <dbReference type="ChEBI" id="CHEBI:37563"/>
        <dbReference type="ChEBI" id="CHEBI:59458"/>
        <dbReference type="ChEBI" id="CHEBI:60377"/>
        <dbReference type="EC" id="6.3.2.5"/>
    </reaction>
</comment>
<organism evidence="7 8">
    <name type="scientific">Dactylococcopsis salina (strain PCC 8305)</name>
    <name type="common">Myxobactron salinum</name>
    <dbReference type="NCBI Taxonomy" id="13035"/>
    <lineage>
        <taxon>Bacteria</taxon>
        <taxon>Bacillati</taxon>
        <taxon>Cyanobacteriota</taxon>
        <taxon>Cyanophyceae</taxon>
        <taxon>Nodosilineales</taxon>
        <taxon>Cymatolegaceae</taxon>
        <taxon>Dactylococcopsis</taxon>
    </lineage>
</organism>
<dbReference type="InterPro" id="IPR036551">
    <property type="entry name" value="Flavin_trans-like"/>
</dbReference>
<dbReference type="AlphaFoldDB" id="K9YTC5"/>
<dbReference type="InterPro" id="IPR035929">
    <property type="entry name" value="CoaB-like_sf"/>
</dbReference>
<comment type="similarity">
    <text evidence="3 4">In the C-terminal section; belongs to the PPC synthetase family.</text>
</comment>
<comment type="catalytic activity">
    <reaction evidence="3 4">
        <text>N-[(R)-4-phosphopantothenoyl]-L-cysteine + H(+) = (R)-4'-phosphopantetheine + CO2</text>
        <dbReference type="Rhea" id="RHEA:16793"/>
        <dbReference type="ChEBI" id="CHEBI:15378"/>
        <dbReference type="ChEBI" id="CHEBI:16526"/>
        <dbReference type="ChEBI" id="CHEBI:59458"/>
        <dbReference type="ChEBI" id="CHEBI:61723"/>
        <dbReference type="EC" id="4.1.1.36"/>
    </reaction>
</comment>
<dbReference type="Pfam" id="PF02441">
    <property type="entry name" value="Flavoprotein"/>
    <property type="match status" value="1"/>
</dbReference>
<feature type="binding site" evidence="3">
    <location>
        <position position="294"/>
    </location>
    <ligand>
        <name>CTP</name>
        <dbReference type="ChEBI" id="CHEBI:37563"/>
    </ligand>
</feature>
<keyword evidence="3" id="KW-0460">Magnesium</keyword>
<comment type="caution">
    <text evidence="3">Lacks conserved residue(s) required for the propagation of feature annotation.</text>
</comment>
<dbReference type="GO" id="GO:0015941">
    <property type="term" value="P:pantothenate catabolic process"/>
    <property type="evidence" value="ECO:0007669"/>
    <property type="project" value="InterPro"/>
</dbReference>
<dbReference type="InterPro" id="IPR003382">
    <property type="entry name" value="Flavoprotein"/>
</dbReference>
<dbReference type="EMBL" id="CP003944">
    <property type="protein sequence ID" value="AFZ49732.1"/>
    <property type="molecule type" value="Genomic_DNA"/>
</dbReference>
<feature type="binding site" evidence="3">
    <location>
        <position position="329"/>
    </location>
    <ligand>
        <name>CTP</name>
        <dbReference type="ChEBI" id="CHEBI:37563"/>
    </ligand>
</feature>
<keyword evidence="3 4" id="KW-0288">FMN</keyword>
<dbReference type="GO" id="GO:0010181">
    <property type="term" value="F:FMN binding"/>
    <property type="evidence" value="ECO:0007669"/>
    <property type="project" value="UniProtKB-UniRule"/>
</dbReference>
<protein>
    <recommendedName>
        <fullName evidence="3">Coenzyme A biosynthesis bifunctional protein CoaBC</fullName>
    </recommendedName>
    <alternativeName>
        <fullName evidence="3">DNA/pantothenate metabolism flavoprotein</fullName>
    </alternativeName>
    <alternativeName>
        <fullName evidence="3">Phosphopantothenoylcysteine synthetase/decarboxylase</fullName>
        <shortName evidence="3">PPCS-PPCDC</shortName>
    </alternativeName>
    <domain>
        <recommendedName>
            <fullName evidence="3">Phosphopantothenoylcysteine decarboxylase</fullName>
            <shortName evidence="3">PPC decarboxylase</shortName>
            <shortName evidence="3">PPC-DC</shortName>
            <ecNumber evidence="3">4.1.1.36</ecNumber>
        </recommendedName>
        <alternativeName>
            <fullName evidence="3">CoaC</fullName>
        </alternativeName>
    </domain>
    <domain>
        <recommendedName>
            <fullName evidence="3">Phosphopantothenate--cysteine ligase</fullName>
            <ecNumber evidence="3">6.3.2.5</ecNumber>
        </recommendedName>
        <alternativeName>
            <fullName evidence="3">CoaB</fullName>
        </alternativeName>
        <alternativeName>
            <fullName evidence="3">Phosphopantothenoylcysteine synthetase</fullName>
            <shortName evidence="3">PPC synthetase</shortName>
            <shortName evidence="3">PPC-S</shortName>
        </alternativeName>
    </domain>
</protein>
<evidence type="ECO:0000256" key="4">
    <source>
        <dbReference type="RuleBase" id="RU364078"/>
    </source>
</evidence>
<dbReference type="eggNOG" id="COG0452">
    <property type="taxonomic scope" value="Bacteria"/>
</dbReference>
<evidence type="ECO:0000259" key="5">
    <source>
        <dbReference type="Pfam" id="PF02441"/>
    </source>
</evidence>
<reference evidence="7" key="1">
    <citation type="submission" date="2012-04" db="EMBL/GenBank/DDBJ databases">
        <title>Finished genome of Dactylococcopsis salina PCC 8305.</title>
        <authorList>
            <consortium name="US DOE Joint Genome Institute"/>
            <person name="Gugger M."/>
            <person name="Coursin T."/>
            <person name="Rippka R."/>
            <person name="Tandeau De Marsac N."/>
            <person name="Huntemann M."/>
            <person name="Wei C.-L."/>
            <person name="Han J."/>
            <person name="Detter J.C."/>
            <person name="Han C."/>
            <person name="Tapia R."/>
            <person name="Daligault H."/>
            <person name="Chen A."/>
            <person name="Krypides N."/>
            <person name="Mavromatis K."/>
            <person name="Markowitz V."/>
            <person name="Szeto E."/>
            <person name="Ivanova N."/>
            <person name="Ovchinnikova G."/>
            <person name="Pagani I."/>
            <person name="Pati A."/>
            <person name="Goodwin L."/>
            <person name="Peters L."/>
            <person name="Pitluck S."/>
            <person name="Woyke T."/>
            <person name="Kerfeld C."/>
        </authorList>
    </citation>
    <scope>NUCLEOTIDE SEQUENCE [LARGE SCALE GENOMIC DNA]</scope>
    <source>
        <strain evidence="7">PCC 8305</strain>
    </source>
</reference>
<dbReference type="GO" id="GO:0071513">
    <property type="term" value="C:phosphopantothenoylcysteine decarboxylase complex"/>
    <property type="evidence" value="ECO:0007669"/>
    <property type="project" value="TreeGrafter"/>
</dbReference>
<evidence type="ECO:0000256" key="1">
    <source>
        <dbReference type="ARBA" id="ARBA00022793"/>
    </source>
</evidence>
<dbReference type="GO" id="GO:0004632">
    <property type="term" value="F:phosphopantothenate--cysteine ligase activity"/>
    <property type="evidence" value="ECO:0007669"/>
    <property type="project" value="UniProtKB-UniRule"/>
</dbReference>
<dbReference type="GO" id="GO:0004633">
    <property type="term" value="F:phosphopantothenoylcysteine decarboxylase activity"/>
    <property type="evidence" value="ECO:0007669"/>
    <property type="project" value="UniProtKB-UniRule"/>
</dbReference>
<sequence length="412" mass="44620">MTEGKNVLIAIGGGIAAYKVCQLISHSHQAGLSVRVMLTEAAQKFITPLTVSTLSRHHAYTDSDFWNNSARPLHIDLGEWADLLIIAPLTANTLGKLVYGLADNLLTNTVLASRCPVLLAPAMNTEMWEQSSVQRNWEMISQDNRYHTIEPTGGLLACDRAGKGRMATPEQLLSTAQSLLYTKGKRDFLGKQLLVNGGGTQEYLDPVRFLGNPATGKMGSAIAQAGIDRGANVILVQGGTTQAMIPFSPQLRLISVVSAEEMLEAMLASFPDADYTILAAAVADVKPAPYSPEKLPKQKLPDRLSLVNVPDIAATLGQQKRSQQILVGFAAQTGDFVKPAKEKMLRKNLDYIVANPIDRSEGGFGSDNNQAVILRQDGWETTIPLCRKLQLAHYILDSLLLLPPTPNSGGFH</sequence>
<comment type="cofactor">
    <cofactor evidence="3">
        <name>FMN</name>
        <dbReference type="ChEBI" id="CHEBI:58210"/>
    </cofactor>
    <text evidence="3">Binds 1 FMN per subunit.</text>
</comment>
<dbReference type="SUPFAM" id="SSF102645">
    <property type="entry name" value="CoaB-like"/>
    <property type="match status" value="1"/>
</dbReference>
<proteinExistence type="inferred from homology"/>
<dbReference type="SUPFAM" id="SSF52507">
    <property type="entry name" value="Homo-oligomeric flavin-containing Cys decarboxylases, HFCD"/>
    <property type="match status" value="1"/>
</dbReference>
<keyword evidence="3" id="KW-0511">Multifunctional enzyme</keyword>
<dbReference type="KEGG" id="dsl:Dacsa_1011"/>
<dbReference type="EC" id="6.3.2.5" evidence="3"/>
<dbReference type="Gene3D" id="3.40.50.10300">
    <property type="entry name" value="CoaB-like"/>
    <property type="match status" value="1"/>
</dbReference>
<dbReference type="PANTHER" id="PTHR14359">
    <property type="entry name" value="HOMO-OLIGOMERIC FLAVIN CONTAINING CYS DECARBOXYLASE FAMILY"/>
    <property type="match status" value="1"/>
</dbReference>
<dbReference type="UniPathway" id="UPA00241">
    <property type="reaction ID" value="UER00353"/>
</dbReference>
<dbReference type="EC" id="4.1.1.36" evidence="3"/>
<dbReference type="NCBIfam" id="TIGR00521">
    <property type="entry name" value="coaBC_dfp"/>
    <property type="match status" value="1"/>
</dbReference>
<gene>
    <name evidence="3" type="primary">coaBC</name>
    <name evidence="7" type="ORF">Dacsa_1011</name>
</gene>
<dbReference type="HOGENOM" id="CLU_033319_0_3_3"/>
<evidence type="ECO:0000256" key="3">
    <source>
        <dbReference type="HAMAP-Rule" id="MF_02225"/>
    </source>
</evidence>
<comment type="pathway">
    <text evidence="3 4">Cofactor biosynthesis; coenzyme A biosynthesis; CoA from (R)-pantothenate: step 2/5.</text>
</comment>
<feature type="region of interest" description="Phosphopantothenate--cysteine ligase" evidence="3">
    <location>
        <begin position="193"/>
        <end position="412"/>
    </location>
</feature>
<dbReference type="HAMAP" id="MF_02225">
    <property type="entry name" value="CoaBC"/>
    <property type="match status" value="1"/>
</dbReference>
<dbReference type="PATRIC" id="fig|13035.3.peg.1137"/>
<keyword evidence="3" id="KW-0479">Metal-binding</keyword>
<feature type="binding site" evidence="3">
    <location>
        <position position="343"/>
    </location>
    <ligand>
        <name>CTP</name>
        <dbReference type="ChEBI" id="CHEBI:37563"/>
    </ligand>
</feature>
<comment type="similarity">
    <text evidence="3 4">In the N-terminal section; belongs to the HFCD (homo-oligomeric flavin containing Cys decarboxylase) superfamily.</text>
</comment>
<keyword evidence="2 3" id="KW-0456">Lyase</keyword>
<keyword evidence="8" id="KW-1185">Reference proteome</keyword>
<feature type="active site" description="Proton donor" evidence="3">
    <location>
        <position position="158"/>
    </location>
</feature>
<dbReference type="OrthoDB" id="9802554at2"/>
<evidence type="ECO:0000259" key="6">
    <source>
        <dbReference type="Pfam" id="PF04127"/>
    </source>
</evidence>
<feature type="domain" description="Flavoprotein" evidence="5">
    <location>
        <begin position="5"/>
        <end position="175"/>
    </location>
</feature>
<keyword evidence="1 3" id="KW-0210">Decarboxylase</keyword>
<comment type="function">
    <text evidence="4">Catalyzes two steps in the biosynthesis of coenzyme A. In the first step cysteine is conjugated to 4'-phosphopantothenate to form 4-phosphopantothenoylcysteine, in the latter compound is decarboxylated to form 4'-phosphopantotheine.</text>
</comment>
<feature type="domain" description="DNA/pantothenate metabolism flavoprotein C-terminal" evidence="6">
    <location>
        <begin position="190"/>
        <end position="399"/>
    </location>
</feature>